<keyword evidence="4" id="KW-0862">Zinc</keyword>
<evidence type="ECO:0000256" key="4">
    <source>
        <dbReference type="ARBA" id="ARBA00022833"/>
    </source>
</evidence>
<evidence type="ECO:0000256" key="5">
    <source>
        <dbReference type="ARBA" id="ARBA00023049"/>
    </source>
</evidence>
<keyword evidence="5" id="KW-0482">Metalloprotease</keyword>
<comment type="caution">
    <text evidence="7">The sequence shown here is derived from an EMBL/GenBank/DDBJ whole genome shotgun (WGS) entry which is preliminary data.</text>
</comment>
<keyword evidence="3" id="KW-0378">Hydrolase</keyword>
<dbReference type="InterPro" id="IPR025657">
    <property type="entry name" value="RadC_JAB"/>
</dbReference>
<protein>
    <submittedName>
        <fullName evidence="7">DNA repair protein</fullName>
    </submittedName>
</protein>
<evidence type="ECO:0000313" key="7">
    <source>
        <dbReference type="EMBL" id="OAI07032.1"/>
    </source>
</evidence>
<name>A0A177MN64_METMH</name>
<dbReference type="Pfam" id="PF04002">
    <property type="entry name" value="RadC"/>
    <property type="match status" value="1"/>
</dbReference>
<evidence type="ECO:0000256" key="1">
    <source>
        <dbReference type="ARBA" id="ARBA00022670"/>
    </source>
</evidence>
<dbReference type="NCBIfam" id="TIGR00608">
    <property type="entry name" value="radc"/>
    <property type="match status" value="1"/>
</dbReference>
<dbReference type="Gene3D" id="3.40.140.10">
    <property type="entry name" value="Cytidine Deaminase, domain 2"/>
    <property type="match status" value="1"/>
</dbReference>
<dbReference type="InterPro" id="IPR037518">
    <property type="entry name" value="MPN"/>
</dbReference>
<evidence type="ECO:0000256" key="3">
    <source>
        <dbReference type="ARBA" id="ARBA00022801"/>
    </source>
</evidence>
<evidence type="ECO:0000259" key="6">
    <source>
        <dbReference type="PROSITE" id="PS50249"/>
    </source>
</evidence>
<gene>
    <name evidence="7" type="ORF">A1353_08395</name>
</gene>
<dbReference type="CDD" id="cd08071">
    <property type="entry name" value="MPN_DUF2466"/>
    <property type="match status" value="1"/>
</dbReference>
<dbReference type="GO" id="GO:0046872">
    <property type="term" value="F:metal ion binding"/>
    <property type="evidence" value="ECO:0007669"/>
    <property type="project" value="UniProtKB-KW"/>
</dbReference>
<dbReference type="PANTHER" id="PTHR30471">
    <property type="entry name" value="DNA REPAIR PROTEIN RADC"/>
    <property type="match status" value="1"/>
</dbReference>
<dbReference type="GO" id="GO:0006508">
    <property type="term" value="P:proteolysis"/>
    <property type="evidence" value="ECO:0007669"/>
    <property type="project" value="UniProtKB-KW"/>
</dbReference>
<reference evidence="8" key="1">
    <citation type="submission" date="2016-03" db="EMBL/GenBank/DDBJ databases">
        <authorList>
            <person name="Heylen K."/>
            <person name="De Vos P."/>
            <person name="Vekeman B."/>
        </authorList>
    </citation>
    <scope>NUCLEOTIDE SEQUENCE [LARGE SCALE GENOMIC DNA]</scope>
    <source>
        <strain evidence="8">R-45371</strain>
    </source>
</reference>
<proteinExistence type="predicted"/>
<dbReference type="PROSITE" id="PS50249">
    <property type="entry name" value="MPN"/>
    <property type="match status" value="1"/>
</dbReference>
<keyword evidence="2" id="KW-0479">Metal-binding</keyword>
<accession>A0A177MN64</accession>
<dbReference type="AlphaFoldDB" id="A0A177MN64"/>
<dbReference type="RefSeq" id="WP_064035893.1">
    <property type="nucleotide sequence ID" value="NZ_LUUH01000030.1"/>
</dbReference>
<dbReference type="PANTHER" id="PTHR30471:SF3">
    <property type="entry name" value="UPF0758 PROTEIN YEES-RELATED"/>
    <property type="match status" value="1"/>
</dbReference>
<feature type="domain" description="MPN" evidence="6">
    <location>
        <begin position="46"/>
        <end position="168"/>
    </location>
</feature>
<keyword evidence="1" id="KW-0645">Protease</keyword>
<evidence type="ECO:0000313" key="8">
    <source>
        <dbReference type="Proteomes" id="UP000077763"/>
    </source>
</evidence>
<dbReference type="GO" id="GO:0008237">
    <property type="term" value="F:metallopeptidase activity"/>
    <property type="evidence" value="ECO:0007669"/>
    <property type="project" value="UniProtKB-KW"/>
</dbReference>
<dbReference type="PROSITE" id="PS01302">
    <property type="entry name" value="UPF0758"/>
    <property type="match status" value="1"/>
</dbReference>
<dbReference type="EMBL" id="LUUH01000030">
    <property type="protein sequence ID" value="OAI07032.1"/>
    <property type="molecule type" value="Genomic_DNA"/>
</dbReference>
<dbReference type="SUPFAM" id="SSF102712">
    <property type="entry name" value="JAB1/MPN domain"/>
    <property type="match status" value="1"/>
</dbReference>
<dbReference type="InterPro" id="IPR020891">
    <property type="entry name" value="UPF0758_CS"/>
</dbReference>
<dbReference type="Proteomes" id="UP000077763">
    <property type="component" value="Unassembled WGS sequence"/>
</dbReference>
<dbReference type="InterPro" id="IPR001405">
    <property type="entry name" value="UPF0758"/>
</dbReference>
<organism evidence="7 8">
    <name type="scientific">Methylomonas methanica</name>
    <dbReference type="NCBI Taxonomy" id="421"/>
    <lineage>
        <taxon>Bacteria</taxon>
        <taxon>Pseudomonadati</taxon>
        <taxon>Pseudomonadota</taxon>
        <taxon>Gammaproteobacteria</taxon>
        <taxon>Methylococcales</taxon>
        <taxon>Methylococcaceae</taxon>
        <taxon>Methylomonas</taxon>
    </lineage>
</organism>
<evidence type="ECO:0000256" key="2">
    <source>
        <dbReference type="ARBA" id="ARBA00022723"/>
    </source>
</evidence>
<sequence length="168" mass="18481">MNGVSHIGFIATETSGQYITHRPVNGDEILAMANRLIKRKFARGRAITNPLDAASYLPAQMAGFEHETFWALFLDNQHRILAFEKLFIGTLASASVYPREVVKRSLQLNAAAIIFAHNHPSGTAVPSQSDRDITRKLKEALSLIEVNVLDHFIVGGDEVTSLAELGEI</sequence>